<protein>
    <submittedName>
        <fullName evidence="1">Uncharacterized protein</fullName>
    </submittedName>
</protein>
<keyword evidence="2" id="KW-1185">Reference proteome</keyword>
<dbReference type="VEuPathDB" id="TriTrypDB:ADEAN_000843300"/>
<gene>
    <name evidence="1" type="ORF">ADEAN_000843300</name>
</gene>
<reference evidence="1 2" key="1">
    <citation type="submission" date="2020-08" db="EMBL/GenBank/DDBJ databases">
        <authorList>
            <person name="Newling K."/>
            <person name="Davey J."/>
            <person name="Forrester S."/>
        </authorList>
    </citation>
    <scope>NUCLEOTIDE SEQUENCE [LARGE SCALE GENOMIC DNA]</scope>
    <source>
        <strain evidence="2">Crithidia deanei Carvalho (ATCC PRA-265)</strain>
    </source>
</reference>
<organism evidence="1 2">
    <name type="scientific">Angomonas deanei</name>
    <dbReference type="NCBI Taxonomy" id="59799"/>
    <lineage>
        <taxon>Eukaryota</taxon>
        <taxon>Discoba</taxon>
        <taxon>Euglenozoa</taxon>
        <taxon>Kinetoplastea</taxon>
        <taxon>Metakinetoplastina</taxon>
        <taxon>Trypanosomatida</taxon>
        <taxon>Trypanosomatidae</taxon>
        <taxon>Strigomonadinae</taxon>
        <taxon>Angomonas</taxon>
    </lineage>
</organism>
<dbReference type="SUPFAM" id="SSF110296">
    <property type="entry name" value="Oligoxyloglucan reducing end-specific cellobiohydrolase"/>
    <property type="match status" value="1"/>
</dbReference>
<dbReference type="EMBL" id="LR877163">
    <property type="protein sequence ID" value="CAD2220909.1"/>
    <property type="molecule type" value="Genomic_DNA"/>
</dbReference>
<dbReference type="AlphaFoldDB" id="A0A7G2CNJ1"/>
<dbReference type="OrthoDB" id="276706at2759"/>
<evidence type="ECO:0000313" key="2">
    <source>
        <dbReference type="Proteomes" id="UP000515908"/>
    </source>
</evidence>
<accession>A0A7G2CNJ1</accession>
<evidence type="ECO:0000313" key="1">
    <source>
        <dbReference type="EMBL" id="CAD2220909.1"/>
    </source>
</evidence>
<proteinExistence type="predicted"/>
<sequence>MMRTADLGWLMSHTSKSGQERILHLFNALYNSDTASEDNWDHLSSESISIILAFAVSQVRPRFLFAVGSNYSVLRSPDKGQSWKKVFSCVAEKEAQPKPTAQAEEDDELAEITGLMKDIESKTMGPPKKEDPPASIEWLATSGAVVVGGGVRRYVCASGDRGVTFATAAGVLDNHLPPTARVEGGVLDGESTLFIYSDRTVLRLALTVSALGQVSFGEVRELLTCRARISSIHRVTRGSQSELLVVEPGILHLSLDHGESFITIPHTLGFIRGIDGLQSVRNARLPPFPSDANVLKEETTKDTRKSGETTAKYEYAIGLKNGATVDEALWGEMEDHFLTTPTGGYYYRHYMVCGSGAEVLPYDYSAVLCVILHGGPGTCSTYSIATNVDYIPYTKSSLREPLLCASYREEGTPQVLLVRGNSSGVSFSTDHTRWSPPQKSSPVGIVPADGGSCIIGCQRNTLHHFTTASTANTVVIPSNLRVPSLLTMVASD</sequence>
<dbReference type="Proteomes" id="UP000515908">
    <property type="component" value="Chromosome 19"/>
</dbReference>
<name>A0A7G2CNJ1_9TRYP</name>